<evidence type="ECO:0000256" key="1">
    <source>
        <dbReference type="SAM" id="MobiDB-lite"/>
    </source>
</evidence>
<dbReference type="AlphaFoldDB" id="A0AAD4PB00"/>
<keyword evidence="2" id="KW-1133">Transmembrane helix</keyword>
<keyword evidence="2" id="KW-0472">Membrane</keyword>
<feature type="region of interest" description="Disordered" evidence="1">
    <location>
        <begin position="216"/>
        <end position="236"/>
    </location>
</feature>
<feature type="transmembrane region" description="Helical" evidence="2">
    <location>
        <begin position="91"/>
        <end position="113"/>
    </location>
</feature>
<feature type="compositionally biased region" description="Basic residues" evidence="1">
    <location>
        <begin position="225"/>
        <end position="236"/>
    </location>
</feature>
<organism evidence="3 4">
    <name type="scientific">Perilla frutescens var. hirtella</name>
    <name type="common">Perilla citriodora</name>
    <name type="synonym">Perilla setoyensis</name>
    <dbReference type="NCBI Taxonomy" id="608512"/>
    <lineage>
        <taxon>Eukaryota</taxon>
        <taxon>Viridiplantae</taxon>
        <taxon>Streptophyta</taxon>
        <taxon>Embryophyta</taxon>
        <taxon>Tracheophyta</taxon>
        <taxon>Spermatophyta</taxon>
        <taxon>Magnoliopsida</taxon>
        <taxon>eudicotyledons</taxon>
        <taxon>Gunneridae</taxon>
        <taxon>Pentapetalae</taxon>
        <taxon>asterids</taxon>
        <taxon>lamiids</taxon>
        <taxon>Lamiales</taxon>
        <taxon>Lamiaceae</taxon>
        <taxon>Nepetoideae</taxon>
        <taxon>Elsholtzieae</taxon>
        <taxon>Perilla</taxon>
    </lineage>
</organism>
<name>A0AAD4PB00_PERFH</name>
<proteinExistence type="predicted"/>
<feature type="region of interest" description="Disordered" evidence="1">
    <location>
        <begin position="122"/>
        <end position="198"/>
    </location>
</feature>
<sequence length="236" mass="27119">MGNSVGSFFSGVAQLIGKALGHPLDFLSGKSCSSVCTATWDFICYIENFCVAQLLKFIMVAFLVYFVLLFLYLLFNLGICQCICRTLCHIVWAFFSTYVSALHYCCTCCFHKLRSVKRRRRRRRRDVEESAAPRSSSSSGGSEDGCELAEMPTFQPGRNLEHGRSQLSKRKKYKDERLRRSLRPNSHRARVELTGNSAHLHRKNIHKNVDDHIRVTRSSKFSQKGSRHRIKTHHRS</sequence>
<dbReference type="EMBL" id="SDAM02000063">
    <property type="protein sequence ID" value="KAH6832781.1"/>
    <property type="molecule type" value="Genomic_DNA"/>
</dbReference>
<dbReference type="PANTHER" id="PTHR35278:SF1">
    <property type="entry name" value="F8K7.16"/>
    <property type="match status" value="1"/>
</dbReference>
<dbReference type="Proteomes" id="UP001190926">
    <property type="component" value="Unassembled WGS sequence"/>
</dbReference>
<evidence type="ECO:0000313" key="3">
    <source>
        <dbReference type="EMBL" id="KAH6832781.1"/>
    </source>
</evidence>
<feature type="transmembrane region" description="Helical" evidence="2">
    <location>
        <begin position="57"/>
        <end position="79"/>
    </location>
</feature>
<keyword evidence="2" id="KW-0812">Transmembrane</keyword>
<evidence type="ECO:0000256" key="2">
    <source>
        <dbReference type="SAM" id="Phobius"/>
    </source>
</evidence>
<reference evidence="3 4" key="1">
    <citation type="journal article" date="2021" name="Nat. Commun.">
        <title>Incipient diploidization of the medicinal plant Perilla within 10,000 years.</title>
        <authorList>
            <person name="Zhang Y."/>
            <person name="Shen Q."/>
            <person name="Leng L."/>
            <person name="Zhang D."/>
            <person name="Chen S."/>
            <person name="Shi Y."/>
            <person name="Ning Z."/>
            <person name="Chen S."/>
        </authorList>
    </citation>
    <scope>NUCLEOTIDE SEQUENCE [LARGE SCALE GENOMIC DNA]</scope>
    <source>
        <strain evidence="4">cv. PC099</strain>
    </source>
</reference>
<protein>
    <submittedName>
        <fullName evidence="3">Uncharacterized protein</fullName>
    </submittedName>
</protein>
<dbReference type="PANTHER" id="PTHR35278">
    <property type="entry name" value="TRANSMEMBRANE PROTEIN-RELATED"/>
    <property type="match status" value="1"/>
</dbReference>
<gene>
    <name evidence="3" type="ORF">C2S53_006028</name>
</gene>
<keyword evidence="4" id="KW-1185">Reference proteome</keyword>
<accession>A0AAD4PB00</accession>
<evidence type="ECO:0000313" key="4">
    <source>
        <dbReference type="Proteomes" id="UP001190926"/>
    </source>
</evidence>
<comment type="caution">
    <text evidence="3">The sequence shown here is derived from an EMBL/GenBank/DDBJ whole genome shotgun (WGS) entry which is preliminary data.</text>
</comment>